<dbReference type="Gene3D" id="2.60.40.420">
    <property type="entry name" value="Cupredoxins - blue copper proteins"/>
    <property type="match status" value="3"/>
</dbReference>
<evidence type="ECO:0000259" key="3">
    <source>
        <dbReference type="Pfam" id="PF07731"/>
    </source>
</evidence>
<proteinExistence type="predicted"/>
<organism evidence="4 5">
    <name type="scientific">Ideonella lacteola</name>
    <dbReference type="NCBI Taxonomy" id="2984193"/>
    <lineage>
        <taxon>Bacteria</taxon>
        <taxon>Pseudomonadati</taxon>
        <taxon>Pseudomonadota</taxon>
        <taxon>Betaproteobacteria</taxon>
        <taxon>Burkholderiales</taxon>
        <taxon>Sphaerotilaceae</taxon>
        <taxon>Ideonella</taxon>
    </lineage>
</organism>
<keyword evidence="5" id="KW-1185">Reference proteome</keyword>
<evidence type="ECO:0000313" key="4">
    <source>
        <dbReference type="EMBL" id="MEK8032116.1"/>
    </source>
</evidence>
<keyword evidence="2" id="KW-0479">Metal-binding</keyword>
<dbReference type="EMBL" id="JBBUTG010000009">
    <property type="protein sequence ID" value="MEK8032116.1"/>
    <property type="molecule type" value="Genomic_DNA"/>
</dbReference>
<name>A0ABU9BQR0_9BURK</name>
<evidence type="ECO:0000256" key="1">
    <source>
        <dbReference type="ARBA" id="ARBA00004418"/>
    </source>
</evidence>
<feature type="domain" description="Plastocyanin-like" evidence="3">
    <location>
        <begin position="531"/>
        <end position="636"/>
    </location>
</feature>
<accession>A0ABU9BQR0</accession>
<dbReference type="SUPFAM" id="SSF49503">
    <property type="entry name" value="Cupredoxins"/>
    <property type="match status" value="2"/>
</dbReference>
<comment type="subcellular location">
    <subcellularLocation>
        <location evidence="1">Periplasm</location>
    </subcellularLocation>
</comment>
<comment type="caution">
    <text evidence="4">The sequence shown here is derived from an EMBL/GenBank/DDBJ whole genome shotgun (WGS) entry which is preliminary data.</text>
</comment>
<dbReference type="RefSeq" id="WP_341426530.1">
    <property type="nucleotide sequence ID" value="NZ_JBBUTG010000009.1"/>
</dbReference>
<dbReference type="Proteomes" id="UP001371218">
    <property type="component" value="Unassembled WGS sequence"/>
</dbReference>
<dbReference type="InterPro" id="IPR011706">
    <property type="entry name" value="Cu-oxidase_C"/>
</dbReference>
<reference evidence="4 5" key="1">
    <citation type="submission" date="2024-04" db="EMBL/GenBank/DDBJ databases">
        <title>Novel species of the genus Ideonella isolated from streams.</title>
        <authorList>
            <person name="Lu H."/>
        </authorList>
    </citation>
    <scope>NUCLEOTIDE SEQUENCE [LARGE SCALE GENOMIC DNA]</scope>
    <source>
        <strain evidence="4 5">DXS29W</strain>
    </source>
</reference>
<evidence type="ECO:0000313" key="5">
    <source>
        <dbReference type="Proteomes" id="UP001371218"/>
    </source>
</evidence>
<gene>
    <name evidence="4" type="ORF">AACH06_14915</name>
</gene>
<protein>
    <submittedName>
        <fullName evidence="4">Multicopper oxidase domain-containing protein</fullName>
    </submittedName>
</protein>
<dbReference type="PROSITE" id="PS00080">
    <property type="entry name" value="MULTICOPPER_OXIDASE2"/>
    <property type="match status" value="1"/>
</dbReference>
<dbReference type="InterPro" id="IPR008972">
    <property type="entry name" value="Cupredoxin"/>
</dbReference>
<dbReference type="Pfam" id="PF07731">
    <property type="entry name" value="Cu-oxidase_2"/>
    <property type="match status" value="1"/>
</dbReference>
<sequence>MLQSSQGVLDVLVVARGEKITTLGTLKPDGWVYDICARPTDGSDTCPPKPEGTNLYGGTRLQLQPGDTLKMRLVNKLPEVLDSEHASEPGHHYLRGNPTNLHTHGLIVSPRYPTKSNPSYGDNVFVMTLNPANTLPGDDDVVHGDTRLGFTDYEIKIPKSHPSGLYWLHGHIHGLTLNQLSSGMSGVITIGDPSDYLCKNAACSDFLKTLPVRHLLLKDTQVLKNGRMITEQYPVFCKKHRGADEEPREGQCAGLHGRPTGGGKWYFSVNGQGYPHIPVHQGNGEIWRITTGSATVTYDLGLRDNATGKDMVMQVLSVDGIAVEPDGDASANEVRSMSGARITAVPCPADIPGKLAHKPICASRVMMMPSSRVELWVAHRDAKGRLAPAGPNASATLYTADVQTGPAGDTWPSVDLASVSFRGTPAANAPQVLTVTGDAQAEMRDPRRISAELNNANTSFRAEADCLPLAAGHKRRIFMGFTPGGSVAFGLGYEELDENDQPVPGTFLDIEPFNADKPTLCIPLGAGNTPATERWEIVNIAAENHNFHVHQTKFSLLSRDRVSGHVVEHRGGVLHDSVPIPHADGDCESVADWRAGKCTVHPILLEIPFTVAGDFAYHCHIGEHSDEGMMARIRIRAAK</sequence>
<dbReference type="InterPro" id="IPR002355">
    <property type="entry name" value="Cu_oxidase_Cu_BS"/>
</dbReference>
<evidence type="ECO:0000256" key="2">
    <source>
        <dbReference type="ARBA" id="ARBA00022723"/>
    </source>
</evidence>